<evidence type="ECO:0000313" key="3">
    <source>
        <dbReference type="Proteomes" id="UP001196980"/>
    </source>
</evidence>
<name>A0ABS6S2M3_9BACT</name>
<comment type="caution">
    <text evidence="2">The sequence shown here is derived from an EMBL/GenBank/DDBJ whole genome shotgun (WGS) entry which is preliminary data.</text>
</comment>
<sequence>MKRSQLLPIGVAIIFGPPTIAGLVVGHFNGVWAGVVVGVVALGIVLLVAYYWVMKHTKSDQGEKQNG</sequence>
<proteinExistence type="predicted"/>
<evidence type="ECO:0000256" key="1">
    <source>
        <dbReference type="SAM" id="Phobius"/>
    </source>
</evidence>
<dbReference type="Proteomes" id="UP001196980">
    <property type="component" value="Unassembled WGS sequence"/>
</dbReference>
<keyword evidence="1" id="KW-0472">Membrane</keyword>
<feature type="transmembrane region" description="Helical" evidence="1">
    <location>
        <begin position="31"/>
        <end position="53"/>
    </location>
</feature>
<gene>
    <name evidence="2" type="ORF">HWQ67_16045</name>
</gene>
<keyword evidence="1" id="KW-1133">Transmembrane helix</keyword>
<keyword evidence="1" id="KW-0812">Transmembrane</keyword>
<dbReference type="RefSeq" id="WP_218253700.1">
    <property type="nucleotide sequence ID" value="NZ_JABXWD010000441.1"/>
</dbReference>
<accession>A0ABS6S2M3</accession>
<dbReference type="EMBL" id="JABXWD010000441">
    <property type="protein sequence ID" value="MBV6343093.1"/>
    <property type="molecule type" value="Genomic_DNA"/>
</dbReference>
<keyword evidence="3" id="KW-1185">Reference proteome</keyword>
<organism evidence="2 3">
    <name type="scientific">Candidatus Magnetobacterium casense</name>
    <dbReference type="NCBI Taxonomy" id="1455061"/>
    <lineage>
        <taxon>Bacteria</taxon>
        <taxon>Pseudomonadati</taxon>
        <taxon>Nitrospirota</taxon>
        <taxon>Thermodesulfovibrionia</taxon>
        <taxon>Thermodesulfovibrionales</taxon>
        <taxon>Candidatus Magnetobacteriaceae</taxon>
        <taxon>Candidatus Magnetobacterium</taxon>
    </lineage>
</organism>
<reference evidence="2 3" key="1">
    <citation type="journal article" date="2020" name="J Geophys Res Biogeosci">
        <title>Magnetotaxis as an Adaptation to Enable Bacterial Shuttling of Microbial Sulfur and Sulfur Cycling Across Aquatic Oxic#Anoxic Interfaces.</title>
        <authorList>
            <person name="Li J."/>
            <person name="Liu P."/>
            <person name="Wang J."/>
            <person name="Roberts A.P."/>
            <person name="Pan Y."/>
        </authorList>
    </citation>
    <scope>NUCLEOTIDE SEQUENCE [LARGE SCALE GENOMIC DNA]</scope>
    <source>
        <strain evidence="2 3">MYR-1_YQ</strain>
    </source>
</reference>
<evidence type="ECO:0000313" key="2">
    <source>
        <dbReference type="EMBL" id="MBV6343093.1"/>
    </source>
</evidence>
<protein>
    <submittedName>
        <fullName evidence="2">Uncharacterized protein</fullName>
    </submittedName>
</protein>